<organism evidence="1 2">
    <name type="scientific">Paraflavisolibacter caeni</name>
    <dbReference type="NCBI Taxonomy" id="2982496"/>
    <lineage>
        <taxon>Bacteria</taxon>
        <taxon>Pseudomonadati</taxon>
        <taxon>Bacteroidota</taxon>
        <taxon>Chitinophagia</taxon>
        <taxon>Chitinophagales</taxon>
        <taxon>Chitinophagaceae</taxon>
        <taxon>Paraflavisolibacter</taxon>
    </lineage>
</organism>
<reference evidence="1" key="2">
    <citation type="submission" date="2023-04" db="EMBL/GenBank/DDBJ databases">
        <title>Paracnuella aquatica gen. nov., sp. nov., a member of the family Chitinophagaceae isolated from a hot spring.</title>
        <authorList>
            <person name="Wang C."/>
        </authorList>
    </citation>
    <scope>NUCLEOTIDE SEQUENCE</scope>
    <source>
        <strain evidence="1">LB-8</strain>
    </source>
</reference>
<keyword evidence="2" id="KW-1185">Reference proteome</keyword>
<comment type="caution">
    <text evidence="1">The sequence shown here is derived from an EMBL/GenBank/DDBJ whole genome shotgun (WGS) entry which is preliminary data.</text>
</comment>
<evidence type="ECO:0000313" key="1">
    <source>
        <dbReference type="EMBL" id="MCU7550980.1"/>
    </source>
</evidence>
<evidence type="ECO:0000313" key="2">
    <source>
        <dbReference type="Proteomes" id="UP001155483"/>
    </source>
</evidence>
<dbReference type="Proteomes" id="UP001155483">
    <property type="component" value="Unassembled WGS sequence"/>
</dbReference>
<reference evidence="1" key="1">
    <citation type="submission" date="2022-09" db="EMBL/GenBank/DDBJ databases">
        <authorList>
            <person name="Yuan C."/>
            <person name="Ke Z."/>
        </authorList>
    </citation>
    <scope>NUCLEOTIDE SEQUENCE</scope>
    <source>
        <strain evidence="1">LB-8</strain>
    </source>
</reference>
<dbReference type="EMBL" id="JAOTIF010000016">
    <property type="protein sequence ID" value="MCU7550980.1"/>
    <property type="molecule type" value="Genomic_DNA"/>
</dbReference>
<accession>A0A9X2XXM3</accession>
<dbReference type="AlphaFoldDB" id="A0A9X2XXM3"/>
<protein>
    <submittedName>
        <fullName evidence="1">Uncharacterized protein</fullName>
    </submittedName>
</protein>
<name>A0A9X2XXM3_9BACT</name>
<dbReference type="RefSeq" id="WP_279298419.1">
    <property type="nucleotide sequence ID" value="NZ_JAOTIF010000016.1"/>
</dbReference>
<proteinExistence type="predicted"/>
<sequence length="161" mass="19082">MTDKKHHKVNFADCYVLTNKRTKEFIMSFLNKYIPNRKEYTDVYEVPQFAEDPVLVFKSADELIEYLEHSKHEVHAIYWYNEVEEILRGTMCLFTSDGQVIVGIFCESLFPDNSIEEKYFNDLKEFCGSNIGLIEYETPAAKDTDDFLRRVNEYMQNKDSR</sequence>
<gene>
    <name evidence="1" type="ORF">OCK74_17815</name>
</gene>